<accession>A0A6L9XVA4</accession>
<proteinExistence type="predicted"/>
<dbReference type="Gene3D" id="1.10.287.1700">
    <property type="match status" value="1"/>
</dbReference>
<keyword evidence="2" id="KW-0966">Cell projection</keyword>
<dbReference type="Proteomes" id="UP000474967">
    <property type="component" value="Unassembled WGS sequence"/>
</dbReference>
<protein>
    <submittedName>
        <fullName evidence="2">Flagellar export protein FliJ</fullName>
    </submittedName>
</protein>
<keyword evidence="2" id="KW-0969">Cilium</keyword>
<comment type="caution">
    <text evidence="2">The sequence shown here is derived from an EMBL/GenBank/DDBJ whole genome shotgun (WGS) entry which is preliminary data.</text>
</comment>
<dbReference type="RefSeq" id="WP_163288360.1">
    <property type="nucleotide sequence ID" value="NZ_JAAGWY010000001.1"/>
</dbReference>
<sequence>MMPKPFSLAGLLRLRQTEQDIAGAELARANARIRDNATTERRARRALAEYGDTATSTETLRAIAAARQASATMLSELSTILEEDLAAHERARSDYLAARMRFAGLEKTERKHREAAIAEDLKTEQQALDELTGSRTAREKGDE</sequence>
<keyword evidence="3" id="KW-1185">Reference proteome</keyword>
<reference evidence="2 3" key="1">
    <citation type="journal article" date="2014" name="J. Microbiol.">
        <title>Diaminobutyricibacter tongyongensis gen. nov., sp. nov. and Homoserinibacter gongjuensis gen. nov., sp. nov. belong to the family Microbacteriaceae.</title>
        <authorList>
            <person name="Kim S.J."/>
            <person name="Ahn J.H."/>
            <person name="Weon H.Y."/>
            <person name="Hamada M."/>
            <person name="Suzuki K."/>
            <person name="Kwon S.W."/>
        </authorList>
    </citation>
    <scope>NUCLEOTIDE SEQUENCE [LARGE SCALE GENOMIC DNA]</scope>
    <source>
        <strain evidence="2 3">NBRC 108724</strain>
    </source>
</reference>
<evidence type="ECO:0000256" key="1">
    <source>
        <dbReference type="SAM" id="MobiDB-lite"/>
    </source>
</evidence>
<feature type="region of interest" description="Disordered" evidence="1">
    <location>
        <begin position="117"/>
        <end position="143"/>
    </location>
</feature>
<evidence type="ECO:0000313" key="3">
    <source>
        <dbReference type="Proteomes" id="UP000474967"/>
    </source>
</evidence>
<dbReference type="EMBL" id="JAAGWY010000001">
    <property type="protein sequence ID" value="NEN05185.1"/>
    <property type="molecule type" value="Genomic_DNA"/>
</dbReference>
<keyword evidence="2" id="KW-0282">Flagellum</keyword>
<organism evidence="2 3">
    <name type="scientific">Leifsonia tongyongensis</name>
    <dbReference type="NCBI Taxonomy" id="1268043"/>
    <lineage>
        <taxon>Bacteria</taxon>
        <taxon>Bacillati</taxon>
        <taxon>Actinomycetota</taxon>
        <taxon>Actinomycetes</taxon>
        <taxon>Micrococcales</taxon>
        <taxon>Microbacteriaceae</taxon>
        <taxon>Leifsonia</taxon>
    </lineage>
</organism>
<dbReference type="InterPro" id="IPR053716">
    <property type="entry name" value="Flag_assembly_chemotaxis_eff"/>
</dbReference>
<dbReference type="AlphaFoldDB" id="A0A6L9XVA4"/>
<evidence type="ECO:0000313" key="2">
    <source>
        <dbReference type="EMBL" id="NEN05185.1"/>
    </source>
</evidence>
<gene>
    <name evidence="2" type="ORF">G3T36_04805</name>
</gene>
<name>A0A6L9XVA4_9MICO</name>